<evidence type="ECO:0000256" key="1">
    <source>
        <dbReference type="ARBA" id="ARBA00022603"/>
    </source>
</evidence>
<feature type="binding site" evidence="5">
    <location>
        <position position="77"/>
    </location>
    <ligand>
        <name>S-adenosyl-L-methionine</name>
        <dbReference type="ChEBI" id="CHEBI:59789"/>
    </ligand>
</feature>
<accession>A0ABN3ZJE5</accession>
<dbReference type="Proteomes" id="UP000000490">
    <property type="component" value="Chromosome"/>
</dbReference>
<gene>
    <name evidence="5" type="primary">ubiG</name>
    <name evidence="6" type="ordered locus">F7308_0344</name>
</gene>
<comment type="catalytic activity">
    <reaction evidence="5">
        <text>a 3-(all-trans-polyprenyl)benzene-1,2-diol + S-adenosyl-L-methionine = a 2-methoxy-6-(all-trans-polyprenyl)phenol + S-adenosyl-L-homocysteine + H(+)</text>
        <dbReference type="Rhea" id="RHEA:31411"/>
        <dbReference type="Rhea" id="RHEA-COMP:9550"/>
        <dbReference type="Rhea" id="RHEA-COMP:9551"/>
        <dbReference type="ChEBI" id="CHEBI:15378"/>
        <dbReference type="ChEBI" id="CHEBI:57856"/>
        <dbReference type="ChEBI" id="CHEBI:59789"/>
        <dbReference type="ChEBI" id="CHEBI:62729"/>
        <dbReference type="ChEBI" id="CHEBI:62731"/>
        <dbReference type="EC" id="2.1.1.222"/>
    </reaction>
</comment>
<dbReference type="PANTHER" id="PTHR43464">
    <property type="entry name" value="METHYLTRANSFERASE"/>
    <property type="match status" value="1"/>
</dbReference>
<evidence type="ECO:0000256" key="3">
    <source>
        <dbReference type="ARBA" id="ARBA00022688"/>
    </source>
</evidence>
<dbReference type="PANTHER" id="PTHR43464:SF19">
    <property type="entry name" value="UBIQUINONE BIOSYNTHESIS O-METHYLTRANSFERASE, MITOCHONDRIAL"/>
    <property type="match status" value="1"/>
</dbReference>
<dbReference type="EMBL" id="CP002872">
    <property type="protein sequence ID" value="AEI35272.1"/>
    <property type="molecule type" value="Genomic_DNA"/>
</dbReference>
<dbReference type="Gene3D" id="3.40.50.150">
    <property type="entry name" value="Vaccinia Virus protein VP39"/>
    <property type="match status" value="1"/>
</dbReference>
<dbReference type="EC" id="2.1.1.64" evidence="5"/>
<comment type="function">
    <text evidence="5">O-methyltransferase that catalyzes the 2 O-methylation steps in the ubiquinone biosynthetic pathway.</text>
</comment>
<dbReference type="HAMAP" id="MF_00472">
    <property type="entry name" value="UbiG"/>
    <property type="match status" value="1"/>
</dbReference>
<protein>
    <recommendedName>
        <fullName evidence="5">Ubiquinone biosynthesis O-methyltransferase</fullName>
    </recommendedName>
    <alternativeName>
        <fullName evidence="5">2-polyprenyl-6-hydroxyphenol methylase</fullName>
        <ecNumber evidence="5">2.1.1.222</ecNumber>
    </alternativeName>
    <alternativeName>
        <fullName evidence="5">3-demethylubiquinone 3-O-methyltransferase</fullName>
        <ecNumber evidence="5">2.1.1.64</ecNumber>
    </alternativeName>
</protein>
<dbReference type="SUPFAM" id="SSF53335">
    <property type="entry name" value="S-adenosyl-L-methionine-dependent methyltransferases"/>
    <property type="match status" value="1"/>
</dbReference>
<evidence type="ECO:0000256" key="4">
    <source>
        <dbReference type="ARBA" id="ARBA00022691"/>
    </source>
</evidence>
<dbReference type="NCBIfam" id="TIGR01983">
    <property type="entry name" value="UbiG"/>
    <property type="match status" value="1"/>
</dbReference>
<keyword evidence="4 5" id="KW-0949">S-adenosyl-L-methionine</keyword>
<dbReference type="CDD" id="cd02440">
    <property type="entry name" value="AdoMet_MTases"/>
    <property type="match status" value="1"/>
</dbReference>
<name>A0ABN3ZJE5_FRAST</name>
<sequence length="272" mass="30845">MAKIYRAYYSKLTPKTLIKIFLDIISLVLFKKYIHNKRILTMSNIDSNEVDKFSRLASDWWNPKGELKTLHQVNPLRLEFIKKFTNLSNEKIIDVGCGGGILTESLKNQTNNVCGLDASSQAINVAKEHAKLNNLEIEYISSTIEDFITNNDTQFDVITCMEMLEHVPDPESIIASISKLIKKDGLFFASTLNRNIKSYLLSIVAAEHILKMVPQGTHQYAKFIKPYELIKTAENYGFSALEIIGVHYNPITDSFKLGKGTDVNYIVAFKKV</sequence>
<evidence type="ECO:0000313" key="7">
    <source>
        <dbReference type="Proteomes" id="UP000000490"/>
    </source>
</evidence>
<dbReference type="Pfam" id="PF13489">
    <property type="entry name" value="Methyltransf_23"/>
    <property type="match status" value="1"/>
</dbReference>
<evidence type="ECO:0000313" key="6">
    <source>
        <dbReference type="EMBL" id="AEI35272.1"/>
    </source>
</evidence>
<comment type="pathway">
    <text evidence="5">Cofactor biosynthesis; ubiquinone biosynthesis.</text>
</comment>
<keyword evidence="3 5" id="KW-0831">Ubiquinone biosynthesis</keyword>
<keyword evidence="1 5" id="KW-0489">Methyltransferase</keyword>
<dbReference type="InterPro" id="IPR010233">
    <property type="entry name" value="UbiG_MeTrfase"/>
</dbReference>
<evidence type="ECO:0000256" key="5">
    <source>
        <dbReference type="HAMAP-Rule" id="MF_00472"/>
    </source>
</evidence>
<dbReference type="GO" id="GO:0032259">
    <property type="term" value="P:methylation"/>
    <property type="evidence" value="ECO:0007669"/>
    <property type="project" value="UniProtKB-KW"/>
</dbReference>
<evidence type="ECO:0000256" key="2">
    <source>
        <dbReference type="ARBA" id="ARBA00022679"/>
    </source>
</evidence>
<dbReference type="InterPro" id="IPR029063">
    <property type="entry name" value="SAM-dependent_MTases_sf"/>
</dbReference>
<dbReference type="EC" id="2.1.1.222" evidence="5"/>
<dbReference type="GO" id="GO:0061542">
    <property type="term" value="F:3-demethylubiquinol 3-O-methyltransferase activity"/>
    <property type="evidence" value="ECO:0007669"/>
    <property type="project" value="UniProtKB-EC"/>
</dbReference>
<proteinExistence type="inferred from homology"/>
<feature type="binding site" evidence="5">
    <location>
        <position position="161"/>
    </location>
    <ligand>
        <name>S-adenosyl-L-methionine</name>
        <dbReference type="ChEBI" id="CHEBI:59789"/>
    </ligand>
</feature>
<keyword evidence="2 5" id="KW-0808">Transferase</keyword>
<reference evidence="6" key="1">
    <citation type="submission" date="2011-05" db="EMBL/GenBank/DDBJ databases">
        <authorList>
            <person name="Kuske C.R."/>
            <person name="Challacombe J.F."/>
            <person name="Siddaramappa S."/>
            <person name="Petersen J.M."/>
            <person name="Bruce D.C."/>
        </authorList>
    </citation>
    <scope>NUCLEOTIDE SEQUENCE</scope>
    <source>
        <strain evidence="6">TX077308</strain>
    </source>
</reference>
<comment type="catalytic activity">
    <reaction evidence="5">
        <text>a 3-demethylubiquinol + S-adenosyl-L-methionine = a ubiquinol + S-adenosyl-L-homocysteine + H(+)</text>
        <dbReference type="Rhea" id="RHEA:44380"/>
        <dbReference type="Rhea" id="RHEA-COMP:9566"/>
        <dbReference type="Rhea" id="RHEA-COMP:10914"/>
        <dbReference type="ChEBI" id="CHEBI:15378"/>
        <dbReference type="ChEBI" id="CHEBI:17976"/>
        <dbReference type="ChEBI" id="CHEBI:57856"/>
        <dbReference type="ChEBI" id="CHEBI:59789"/>
        <dbReference type="ChEBI" id="CHEBI:84422"/>
        <dbReference type="EC" id="2.1.1.64"/>
    </reaction>
</comment>
<organism evidence="6 7">
    <name type="scientific">Francisella salina</name>
    <dbReference type="NCBI Taxonomy" id="573569"/>
    <lineage>
        <taxon>Bacteria</taxon>
        <taxon>Pseudomonadati</taxon>
        <taxon>Pseudomonadota</taxon>
        <taxon>Gammaproteobacteria</taxon>
        <taxon>Thiotrichales</taxon>
        <taxon>Francisellaceae</taxon>
        <taxon>Francisella</taxon>
    </lineage>
</organism>
<feature type="binding site" evidence="5">
    <location>
        <position position="96"/>
    </location>
    <ligand>
        <name>S-adenosyl-L-methionine</name>
        <dbReference type="ChEBI" id="CHEBI:59789"/>
    </ligand>
</feature>
<comment type="similarity">
    <text evidence="5">Belongs to the methyltransferase superfamily. UbiG/COQ3 family.</text>
</comment>
<feature type="binding site" evidence="5">
    <location>
        <position position="117"/>
    </location>
    <ligand>
        <name>S-adenosyl-L-methionine</name>
        <dbReference type="ChEBI" id="CHEBI:59789"/>
    </ligand>
</feature>
<keyword evidence="7" id="KW-1185">Reference proteome</keyword>